<keyword evidence="1" id="KW-0812">Transmembrane</keyword>
<evidence type="ECO:0000313" key="2">
    <source>
        <dbReference type="EMBL" id="KKL22484.1"/>
    </source>
</evidence>
<dbReference type="AlphaFoldDB" id="A0A0F9BKQ9"/>
<protein>
    <submittedName>
        <fullName evidence="2">Uncharacterized protein</fullName>
    </submittedName>
</protein>
<feature type="transmembrane region" description="Helical" evidence="1">
    <location>
        <begin position="27"/>
        <end position="49"/>
    </location>
</feature>
<organism evidence="2">
    <name type="scientific">marine sediment metagenome</name>
    <dbReference type="NCBI Taxonomy" id="412755"/>
    <lineage>
        <taxon>unclassified sequences</taxon>
        <taxon>metagenomes</taxon>
        <taxon>ecological metagenomes</taxon>
    </lineage>
</organism>
<dbReference type="EMBL" id="LAZR01037332">
    <property type="protein sequence ID" value="KKL22484.1"/>
    <property type="molecule type" value="Genomic_DNA"/>
</dbReference>
<evidence type="ECO:0000256" key="1">
    <source>
        <dbReference type="SAM" id="Phobius"/>
    </source>
</evidence>
<name>A0A0F9BKQ9_9ZZZZ</name>
<keyword evidence="1" id="KW-1133">Transmembrane helix</keyword>
<gene>
    <name evidence="2" type="ORF">LCGC14_2434970</name>
</gene>
<sequence length="50" mass="5657">MEASHKIRPATQRAYWLGQRQARRRTLLVALAMGAVWLLTLILAILVVVT</sequence>
<comment type="caution">
    <text evidence="2">The sequence shown here is derived from an EMBL/GenBank/DDBJ whole genome shotgun (WGS) entry which is preliminary data.</text>
</comment>
<keyword evidence="1" id="KW-0472">Membrane</keyword>
<accession>A0A0F9BKQ9</accession>
<proteinExistence type="predicted"/>
<reference evidence="2" key="1">
    <citation type="journal article" date="2015" name="Nature">
        <title>Complex archaea that bridge the gap between prokaryotes and eukaryotes.</title>
        <authorList>
            <person name="Spang A."/>
            <person name="Saw J.H."/>
            <person name="Jorgensen S.L."/>
            <person name="Zaremba-Niedzwiedzka K."/>
            <person name="Martijn J."/>
            <person name="Lind A.E."/>
            <person name="van Eijk R."/>
            <person name="Schleper C."/>
            <person name="Guy L."/>
            <person name="Ettema T.J."/>
        </authorList>
    </citation>
    <scope>NUCLEOTIDE SEQUENCE</scope>
</reference>